<name>A0A6N7Z2U8_9PSEU</name>
<evidence type="ECO:0000313" key="1">
    <source>
        <dbReference type="EMBL" id="MTD54234.1"/>
    </source>
</evidence>
<reference evidence="1 2" key="1">
    <citation type="submission" date="2019-11" db="EMBL/GenBank/DDBJ databases">
        <title>Draft genome of Amycolatopsis RM579.</title>
        <authorList>
            <person name="Duangmal K."/>
            <person name="Mingma R."/>
        </authorList>
    </citation>
    <scope>NUCLEOTIDE SEQUENCE [LARGE SCALE GENOMIC DNA]</scope>
    <source>
        <strain evidence="1 2">RM579</strain>
    </source>
</reference>
<gene>
    <name evidence="1" type="ORF">GKO32_09640</name>
</gene>
<dbReference type="EMBL" id="WMBA01000010">
    <property type="protein sequence ID" value="MTD54234.1"/>
    <property type="molecule type" value="Genomic_DNA"/>
</dbReference>
<dbReference type="Proteomes" id="UP000440096">
    <property type="component" value="Unassembled WGS sequence"/>
</dbReference>
<dbReference type="AlphaFoldDB" id="A0A6N7Z2U8"/>
<keyword evidence="2" id="KW-1185">Reference proteome</keyword>
<sequence length="91" mass="9681">MRRRNGADGGSRRISRSAGALPLAAAITSALALTGAAFYTVDRATCGDPAQYIRHDNHLELVGGCVDQTTLEQLHTTQHPTAGQFSGNYRP</sequence>
<comment type="caution">
    <text evidence="1">The sequence shown here is derived from an EMBL/GenBank/DDBJ whole genome shotgun (WGS) entry which is preliminary data.</text>
</comment>
<proteinExistence type="predicted"/>
<evidence type="ECO:0000313" key="2">
    <source>
        <dbReference type="Proteomes" id="UP000440096"/>
    </source>
</evidence>
<protein>
    <submittedName>
        <fullName evidence="1">Uncharacterized protein</fullName>
    </submittedName>
</protein>
<organism evidence="1 2">
    <name type="scientific">Amycolatopsis pithecellobii</name>
    <dbReference type="NCBI Taxonomy" id="664692"/>
    <lineage>
        <taxon>Bacteria</taxon>
        <taxon>Bacillati</taxon>
        <taxon>Actinomycetota</taxon>
        <taxon>Actinomycetes</taxon>
        <taxon>Pseudonocardiales</taxon>
        <taxon>Pseudonocardiaceae</taxon>
        <taxon>Amycolatopsis</taxon>
    </lineage>
</organism>
<dbReference type="OrthoDB" id="3696488at2"/>
<dbReference type="RefSeq" id="WP_154756433.1">
    <property type="nucleotide sequence ID" value="NZ_WMBA01000010.1"/>
</dbReference>
<accession>A0A6N7Z2U8</accession>